<feature type="region of interest" description="Disordered" evidence="1">
    <location>
        <begin position="54"/>
        <end position="88"/>
    </location>
</feature>
<name>A0ABQ5PAI7_9ACTN</name>
<dbReference type="EMBL" id="BSBI01000021">
    <property type="protein sequence ID" value="GLF99562.1"/>
    <property type="molecule type" value="Genomic_DNA"/>
</dbReference>
<feature type="compositionally biased region" description="Low complexity" evidence="1">
    <location>
        <begin position="77"/>
        <end position="88"/>
    </location>
</feature>
<evidence type="ECO:0000313" key="3">
    <source>
        <dbReference type="Proteomes" id="UP001291653"/>
    </source>
</evidence>
<comment type="caution">
    <text evidence="2">The sequence shown here is derived from an EMBL/GenBank/DDBJ whole genome shotgun (WGS) entry which is preliminary data.</text>
</comment>
<protein>
    <submittedName>
        <fullName evidence="2">Uncharacterized protein</fullName>
    </submittedName>
</protein>
<organism evidence="2 3">
    <name type="scientific">Streptomyces yaizuensis</name>
    <dbReference type="NCBI Taxonomy" id="2989713"/>
    <lineage>
        <taxon>Bacteria</taxon>
        <taxon>Bacillati</taxon>
        <taxon>Actinomycetota</taxon>
        <taxon>Actinomycetes</taxon>
        <taxon>Kitasatosporales</taxon>
        <taxon>Streptomycetaceae</taxon>
        <taxon>Streptomyces</taxon>
    </lineage>
</organism>
<sequence>MRTWYVCLACGTLRLPPEGDGVVVDCGRPECAAVAGAMVRALGLPPERLADMARRAAGLEGEPRVPRDGRRARGRRAGAAPGTRSRLG</sequence>
<feature type="compositionally biased region" description="Basic and acidic residues" evidence="1">
    <location>
        <begin position="61"/>
        <end position="71"/>
    </location>
</feature>
<keyword evidence="3" id="KW-1185">Reference proteome</keyword>
<evidence type="ECO:0000313" key="2">
    <source>
        <dbReference type="EMBL" id="GLF99562.1"/>
    </source>
</evidence>
<proteinExistence type="predicted"/>
<evidence type="ECO:0000256" key="1">
    <source>
        <dbReference type="SAM" id="MobiDB-lite"/>
    </source>
</evidence>
<accession>A0ABQ5PAI7</accession>
<dbReference type="RefSeq" id="WP_323451500.1">
    <property type="nucleotide sequence ID" value="NZ_BSBI01000021.1"/>
</dbReference>
<gene>
    <name evidence="2" type="ORF">SYYSPA8_34715</name>
</gene>
<dbReference type="Proteomes" id="UP001291653">
    <property type="component" value="Unassembled WGS sequence"/>
</dbReference>
<reference evidence="2 3" key="1">
    <citation type="submission" date="2022-10" db="EMBL/GenBank/DDBJ databases">
        <title>Draft genome sequence of Streptomyces sp. YSPA8.</title>
        <authorList>
            <person name="Moriuchi R."/>
            <person name="Dohra H."/>
            <person name="Yamamura H."/>
            <person name="Kodani S."/>
        </authorList>
    </citation>
    <scope>NUCLEOTIDE SEQUENCE [LARGE SCALE GENOMIC DNA]</scope>
    <source>
        <strain evidence="2 3">YSPA8</strain>
    </source>
</reference>